<protein>
    <submittedName>
        <fullName evidence="1">Uncharacterized protein</fullName>
    </submittedName>
</protein>
<dbReference type="EMBL" id="SNRY01001211">
    <property type="protein sequence ID" value="KAA6332669.1"/>
    <property type="molecule type" value="Genomic_DNA"/>
</dbReference>
<organism evidence="1">
    <name type="scientific">termite gut metagenome</name>
    <dbReference type="NCBI Taxonomy" id="433724"/>
    <lineage>
        <taxon>unclassified sequences</taxon>
        <taxon>metagenomes</taxon>
        <taxon>organismal metagenomes</taxon>
    </lineage>
</organism>
<sequence>MVLTDYLSINPEKKINKSDYLNLFLNIEESQVMDILKAFSFFLSSNKNHKYNITHVTDQIDSFVEIVDAMKQKNLLYKKVKKDLEHWIKLKKKRNACVLVLDQCFLCDLNSKEEVKFVENLEFFSMSTFSSKNIHIQYKVKYKDEENEYNEEYSYSLAYKNLRELLNKGGKDILEKIKLALN</sequence>
<dbReference type="AlphaFoldDB" id="A0A5J4RGA4"/>
<gene>
    <name evidence="1" type="ORF">EZS27_018851</name>
</gene>
<evidence type="ECO:0000313" key="1">
    <source>
        <dbReference type="EMBL" id="KAA6332669.1"/>
    </source>
</evidence>
<proteinExistence type="predicted"/>
<accession>A0A5J4RGA4</accession>
<reference evidence="1" key="1">
    <citation type="submission" date="2019-03" db="EMBL/GenBank/DDBJ databases">
        <title>Single cell metagenomics reveals metabolic interactions within the superorganism composed of flagellate Streblomastix strix and complex community of Bacteroidetes bacteria on its surface.</title>
        <authorList>
            <person name="Treitli S.C."/>
            <person name="Kolisko M."/>
            <person name="Husnik F."/>
            <person name="Keeling P."/>
            <person name="Hampl V."/>
        </authorList>
    </citation>
    <scope>NUCLEOTIDE SEQUENCE</scope>
    <source>
        <strain evidence="1">STM</strain>
    </source>
</reference>
<comment type="caution">
    <text evidence="1">The sequence shown here is derived from an EMBL/GenBank/DDBJ whole genome shotgun (WGS) entry which is preliminary data.</text>
</comment>
<name>A0A5J4RGA4_9ZZZZ</name>